<feature type="compositionally biased region" description="Basic and acidic residues" evidence="1">
    <location>
        <begin position="13"/>
        <end position="37"/>
    </location>
</feature>
<dbReference type="Proteomes" id="UP000708208">
    <property type="component" value="Unassembled WGS sequence"/>
</dbReference>
<evidence type="ECO:0000256" key="1">
    <source>
        <dbReference type="SAM" id="MobiDB-lite"/>
    </source>
</evidence>
<organism evidence="2 3">
    <name type="scientific">Allacma fusca</name>
    <dbReference type="NCBI Taxonomy" id="39272"/>
    <lineage>
        <taxon>Eukaryota</taxon>
        <taxon>Metazoa</taxon>
        <taxon>Ecdysozoa</taxon>
        <taxon>Arthropoda</taxon>
        <taxon>Hexapoda</taxon>
        <taxon>Collembola</taxon>
        <taxon>Symphypleona</taxon>
        <taxon>Sminthuridae</taxon>
        <taxon>Allacma</taxon>
    </lineage>
</organism>
<sequence length="37" mass="4296">MTHDLPKGPVLIQDRDVGKRDAEDRHEQVPQSEVRNE</sequence>
<dbReference type="EMBL" id="CAJVCH010328238">
    <property type="protein sequence ID" value="CAG7786874.1"/>
    <property type="molecule type" value="Genomic_DNA"/>
</dbReference>
<protein>
    <submittedName>
        <fullName evidence="2">Uncharacterized protein</fullName>
    </submittedName>
</protein>
<feature type="non-terminal residue" evidence="2">
    <location>
        <position position="37"/>
    </location>
</feature>
<evidence type="ECO:0000313" key="3">
    <source>
        <dbReference type="Proteomes" id="UP000708208"/>
    </source>
</evidence>
<gene>
    <name evidence="2" type="ORF">AFUS01_LOCUS25423</name>
</gene>
<feature type="region of interest" description="Disordered" evidence="1">
    <location>
        <begin position="1"/>
        <end position="37"/>
    </location>
</feature>
<reference evidence="2" key="1">
    <citation type="submission" date="2021-06" db="EMBL/GenBank/DDBJ databases">
        <authorList>
            <person name="Hodson N. C."/>
            <person name="Mongue J. A."/>
            <person name="Jaron S. K."/>
        </authorList>
    </citation>
    <scope>NUCLEOTIDE SEQUENCE</scope>
</reference>
<evidence type="ECO:0000313" key="2">
    <source>
        <dbReference type="EMBL" id="CAG7786874.1"/>
    </source>
</evidence>
<name>A0A8J2L3I0_9HEXA</name>
<accession>A0A8J2L3I0</accession>
<proteinExistence type="predicted"/>
<dbReference type="AlphaFoldDB" id="A0A8J2L3I0"/>
<keyword evidence="3" id="KW-1185">Reference proteome</keyword>
<comment type="caution">
    <text evidence="2">The sequence shown here is derived from an EMBL/GenBank/DDBJ whole genome shotgun (WGS) entry which is preliminary data.</text>
</comment>